<comment type="subunit">
    <text evidence="12">Monomer. Interacts with DnaB.</text>
</comment>
<organism evidence="17 18">
    <name type="scientific">Candidatus Kaiserbacteria bacterium RIFCSPLOWO2_01_FULL_54_13</name>
    <dbReference type="NCBI Taxonomy" id="1798512"/>
    <lineage>
        <taxon>Bacteria</taxon>
        <taxon>Candidatus Kaiseribacteriota</taxon>
    </lineage>
</organism>
<dbReference type="Gene3D" id="3.40.1360.10">
    <property type="match status" value="1"/>
</dbReference>
<accession>A0A1F6F090</accession>
<comment type="caution">
    <text evidence="17">The sequence shown here is derived from an EMBL/GenBank/DDBJ whole genome shotgun (WGS) entry which is preliminary data.</text>
</comment>
<dbReference type="SUPFAM" id="SSF56731">
    <property type="entry name" value="DNA primase core"/>
    <property type="match status" value="1"/>
</dbReference>
<dbReference type="InterPro" id="IPR036977">
    <property type="entry name" value="DNA_primase_Znf_CHC2"/>
</dbReference>
<dbReference type="SMART" id="SM00493">
    <property type="entry name" value="TOPRIM"/>
    <property type="match status" value="1"/>
</dbReference>
<comment type="function">
    <text evidence="12 13">RNA polymerase that catalyzes the synthesis of short RNA molecules used as primers for DNA polymerase during DNA replication.</text>
</comment>
<evidence type="ECO:0000313" key="17">
    <source>
        <dbReference type="EMBL" id="OGG79280.1"/>
    </source>
</evidence>
<evidence type="ECO:0000256" key="15">
    <source>
        <dbReference type="SAM" id="Coils"/>
    </source>
</evidence>
<evidence type="ECO:0000256" key="7">
    <source>
        <dbReference type="ARBA" id="ARBA00022771"/>
    </source>
</evidence>
<evidence type="ECO:0000256" key="4">
    <source>
        <dbReference type="ARBA" id="ARBA00022695"/>
    </source>
</evidence>
<dbReference type="InterPro" id="IPR034151">
    <property type="entry name" value="TOPRIM_DnaG_bac"/>
</dbReference>
<dbReference type="PANTHER" id="PTHR30313:SF2">
    <property type="entry name" value="DNA PRIMASE"/>
    <property type="match status" value="1"/>
</dbReference>
<dbReference type="EC" id="2.7.7.101" evidence="12"/>
<proteinExistence type="inferred from homology"/>
<dbReference type="STRING" id="1798512.A3A39_00365"/>
<dbReference type="GO" id="GO:0006269">
    <property type="term" value="P:DNA replication, synthesis of primer"/>
    <property type="evidence" value="ECO:0007669"/>
    <property type="project" value="UniProtKB-UniRule"/>
</dbReference>
<feature type="domain" description="Toprim" evidence="16">
    <location>
        <begin position="251"/>
        <end position="334"/>
    </location>
</feature>
<dbReference type="Pfam" id="PF13155">
    <property type="entry name" value="Toprim_2"/>
    <property type="match status" value="1"/>
</dbReference>
<dbReference type="InterPro" id="IPR002694">
    <property type="entry name" value="Znf_CHC2"/>
</dbReference>
<dbReference type="CDD" id="cd03364">
    <property type="entry name" value="TOPRIM_DnaG_primases"/>
    <property type="match status" value="1"/>
</dbReference>
<dbReference type="NCBIfam" id="TIGR01391">
    <property type="entry name" value="dnaG"/>
    <property type="match status" value="1"/>
</dbReference>
<dbReference type="Pfam" id="PF01807">
    <property type="entry name" value="Zn_ribbon_DnaG"/>
    <property type="match status" value="1"/>
</dbReference>
<evidence type="ECO:0000256" key="9">
    <source>
        <dbReference type="ARBA" id="ARBA00022842"/>
    </source>
</evidence>
<dbReference type="InterPro" id="IPR037068">
    <property type="entry name" value="DNA_primase_core_N_sf"/>
</dbReference>
<comment type="catalytic activity">
    <reaction evidence="12">
        <text>ssDNA + n NTP = ssDNA/pppN(pN)n-1 hybrid + (n-1) diphosphate.</text>
        <dbReference type="EC" id="2.7.7.101"/>
    </reaction>
</comment>
<comment type="domain">
    <text evidence="12">Contains an N-terminal zinc-binding domain, a central core domain that contains the primase activity, and a C-terminal DnaB-binding domain.</text>
</comment>
<dbReference type="Pfam" id="PF08275">
    <property type="entry name" value="DNAG_N"/>
    <property type="match status" value="1"/>
</dbReference>
<keyword evidence="4 12" id="KW-0548">Nucleotidyltransferase</keyword>
<evidence type="ECO:0000256" key="6">
    <source>
        <dbReference type="ARBA" id="ARBA00022723"/>
    </source>
</evidence>
<reference evidence="17 18" key="1">
    <citation type="journal article" date="2016" name="Nat. Commun.">
        <title>Thousands of microbial genomes shed light on interconnected biogeochemical processes in an aquifer system.</title>
        <authorList>
            <person name="Anantharaman K."/>
            <person name="Brown C.T."/>
            <person name="Hug L.A."/>
            <person name="Sharon I."/>
            <person name="Castelle C.J."/>
            <person name="Probst A.J."/>
            <person name="Thomas B.C."/>
            <person name="Singh A."/>
            <person name="Wilkins M.J."/>
            <person name="Karaoz U."/>
            <person name="Brodie E.L."/>
            <person name="Williams K.H."/>
            <person name="Hubbard S.S."/>
            <person name="Banfield J.F."/>
        </authorList>
    </citation>
    <scope>NUCLEOTIDE SEQUENCE [LARGE SCALE GENOMIC DNA]</scope>
</reference>
<protein>
    <recommendedName>
        <fullName evidence="12 13">DNA primase</fullName>
        <ecNumber evidence="12">2.7.7.101</ecNumber>
    </recommendedName>
</protein>
<evidence type="ECO:0000259" key="16">
    <source>
        <dbReference type="PROSITE" id="PS50880"/>
    </source>
</evidence>
<evidence type="ECO:0000256" key="2">
    <source>
        <dbReference type="ARBA" id="ARBA00022515"/>
    </source>
</evidence>
<dbReference type="GO" id="GO:0003677">
    <property type="term" value="F:DNA binding"/>
    <property type="evidence" value="ECO:0007669"/>
    <property type="project" value="UniProtKB-KW"/>
</dbReference>
<keyword evidence="2 12" id="KW-0639">Primosome</keyword>
<evidence type="ECO:0000256" key="12">
    <source>
        <dbReference type="HAMAP-Rule" id="MF_00974"/>
    </source>
</evidence>
<keyword evidence="10 12" id="KW-0238">DNA-binding</keyword>
<dbReference type="GO" id="GO:0000428">
    <property type="term" value="C:DNA-directed RNA polymerase complex"/>
    <property type="evidence" value="ECO:0007669"/>
    <property type="project" value="UniProtKB-KW"/>
</dbReference>
<evidence type="ECO:0000256" key="13">
    <source>
        <dbReference type="PIRNR" id="PIRNR002811"/>
    </source>
</evidence>
<comment type="cofactor">
    <cofactor evidence="12 13 14">
        <name>Zn(2+)</name>
        <dbReference type="ChEBI" id="CHEBI:29105"/>
    </cofactor>
    <text evidence="12 13 14">Binds 1 zinc ion per monomer.</text>
</comment>
<dbReference type="InterPro" id="IPR050219">
    <property type="entry name" value="DnaG_primase"/>
</dbReference>
<keyword evidence="11 12" id="KW-0804">Transcription</keyword>
<keyword evidence="3 12" id="KW-0808">Transferase</keyword>
<dbReference type="Proteomes" id="UP000177372">
    <property type="component" value="Unassembled WGS sequence"/>
</dbReference>
<evidence type="ECO:0000313" key="18">
    <source>
        <dbReference type="Proteomes" id="UP000177372"/>
    </source>
</evidence>
<dbReference type="PIRSF" id="PIRSF002811">
    <property type="entry name" value="DnaG"/>
    <property type="match status" value="1"/>
</dbReference>
<dbReference type="InterPro" id="IPR030846">
    <property type="entry name" value="DnaG_bac"/>
</dbReference>
<keyword evidence="5 12" id="KW-0235">DNA replication</keyword>
<dbReference type="AlphaFoldDB" id="A0A1F6F090"/>
<evidence type="ECO:0000256" key="10">
    <source>
        <dbReference type="ARBA" id="ARBA00023125"/>
    </source>
</evidence>
<keyword evidence="8 12" id="KW-0862">Zinc</keyword>
<name>A0A1F6F090_9BACT</name>
<dbReference type="GO" id="GO:1990077">
    <property type="term" value="C:primosome complex"/>
    <property type="evidence" value="ECO:0007669"/>
    <property type="project" value="UniProtKB-KW"/>
</dbReference>
<keyword evidence="15" id="KW-0175">Coiled coil</keyword>
<dbReference type="PROSITE" id="PS50880">
    <property type="entry name" value="TOPRIM"/>
    <property type="match status" value="1"/>
</dbReference>
<dbReference type="PANTHER" id="PTHR30313">
    <property type="entry name" value="DNA PRIMASE"/>
    <property type="match status" value="1"/>
</dbReference>
<sequence>MSDTVQQIKDRLSIVDVVSQYVKLERSGQNLRARCPFHAERTPSFFVSPERGTYHCFGCNVGGDIFSFVQQVEGLDFKGALKVLAEKAGVEIVYAREEKQDKDERDRLFELLEAATIFYSSRLSDQARKYLHERGLNDATIQTFRLGLAGGEWSEVSDSLKIKKFTDREILEAGVAKKNERGGLTDKFRNRIIFPIADPAGRVVGFSGRIFGENASPEAPKYLNSPETPLFHKSRILYGFDKAKLSMRKHNCAVLVEGQLDLLASHQAGWANTVAVSGTAFTVEHAALIRRITDNLVIALDPDPAGIKAAGRAARAALQGGLNVKVAKLPSGLDPADLILKEGKDVWSKAIREAKEIITFLLDVLAEHAKSTDNFRRSVESIVLPYLVDVSSPIARESHLREVAKRLGVSEHAVSEALAKVPKAPPTTLDVEREQSDSKRLTDRATHAYAILLWQRSLPDAQLDVSAYERDLEASVGTEALQELEALSEQEREKLRFTAEQMYGRSPTLNSRARSLLEVLLKERLSRELSQATDALRKAEGEGDEDHVAIHMKSTELLTQKIAELHKKG</sequence>
<dbReference type="EMBL" id="MFLZ01000033">
    <property type="protein sequence ID" value="OGG79280.1"/>
    <property type="molecule type" value="Genomic_DNA"/>
</dbReference>
<gene>
    <name evidence="12" type="primary">dnaG</name>
    <name evidence="17" type="ORF">A3A39_00365</name>
</gene>
<dbReference type="InterPro" id="IPR013264">
    <property type="entry name" value="DNAG_N"/>
</dbReference>
<evidence type="ECO:0000256" key="1">
    <source>
        <dbReference type="ARBA" id="ARBA00022478"/>
    </source>
</evidence>
<dbReference type="Gene3D" id="3.90.580.10">
    <property type="entry name" value="Zinc finger, CHC2-type domain"/>
    <property type="match status" value="1"/>
</dbReference>
<keyword evidence="1 12" id="KW-0240">DNA-directed RNA polymerase</keyword>
<evidence type="ECO:0000256" key="5">
    <source>
        <dbReference type="ARBA" id="ARBA00022705"/>
    </source>
</evidence>
<dbReference type="GO" id="GO:0005737">
    <property type="term" value="C:cytoplasm"/>
    <property type="evidence" value="ECO:0007669"/>
    <property type="project" value="TreeGrafter"/>
</dbReference>
<dbReference type="InterPro" id="IPR006171">
    <property type="entry name" value="TOPRIM_dom"/>
</dbReference>
<dbReference type="InterPro" id="IPR006295">
    <property type="entry name" value="DNA_primase_DnaG"/>
</dbReference>
<dbReference type="SUPFAM" id="SSF57783">
    <property type="entry name" value="Zinc beta-ribbon"/>
    <property type="match status" value="1"/>
</dbReference>
<keyword evidence="9" id="KW-0460">Magnesium</keyword>
<dbReference type="GO" id="GO:0008270">
    <property type="term" value="F:zinc ion binding"/>
    <property type="evidence" value="ECO:0007669"/>
    <property type="project" value="UniProtKB-UniRule"/>
</dbReference>
<dbReference type="FunFam" id="3.90.580.10:FF:000001">
    <property type="entry name" value="DNA primase"/>
    <property type="match status" value="1"/>
</dbReference>
<dbReference type="HAMAP" id="MF_00974">
    <property type="entry name" value="DNA_primase_DnaG"/>
    <property type="match status" value="1"/>
</dbReference>
<dbReference type="Gene3D" id="3.90.980.10">
    <property type="entry name" value="DNA primase, catalytic core, N-terminal domain"/>
    <property type="match status" value="1"/>
</dbReference>
<evidence type="ECO:0000256" key="8">
    <source>
        <dbReference type="ARBA" id="ARBA00022833"/>
    </source>
</evidence>
<evidence type="ECO:0000256" key="11">
    <source>
        <dbReference type="ARBA" id="ARBA00023163"/>
    </source>
</evidence>
<dbReference type="GO" id="GO:0003899">
    <property type="term" value="F:DNA-directed RNA polymerase activity"/>
    <property type="evidence" value="ECO:0007669"/>
    <property type="project" value="UniProtKB-UniRule"/>
</dbReference>
<keyword evidence="7 12" id="KW-0863">Zinc-finger</keyword>
<keyword evidence="6 12" id="KW-0479">Metal-binding</keyword>
<evidence type="ECO:0000256" key="14">
    <source>
        <dbReference type="PIRSR" id="PIRSR002811-1"/>
    </source>
</evidence>
<feature type="coiled-coil region" evidence="15">
    <location>
        <begin position="481"/>
        <end position="542"/>
    </location>
</feature>
<evidence type="ECO:0000256" key="3">
    <source>
        <dbReference type="ARBA" id="ARBA00022679"/>
    </source>
</evidence>
<dbReference type="SMART" id="SM00400">
    <property type="entry name" value="ZnF_CHCC"/>
    <property type="match status" value="1"/>
</dbReference>
<feature type="zinc finger region" description="CHC2-type" evidence="12 14">
    <location>
        <begin position="35"/>
        <end position="59"/>
    </location>
</feature>
<comment type="similarity">
    <text evidence="12 13">Belongs to the DnaG primase family.</text>
</comment>